<dbReference type="SUPFAM" id="SSF101898">
    <property type="entry name" value="NHL repeat"/>
    <property type="match status" value="1"/>
</dbReference>
<sequence length="377" mass="42255">MEVVMSETEMYQNLESVPSVDADLDILIKKSCFVSGETDDKTLVSLCGSLQSFSAEAAVISQPDPGSYDSRHTKLSLGVRSHPRSYSTNELQPERNKSSDFSPNVQVLSTFSITAERVISICPLSDNTAIINYFKRFNCYVVSVDGQVKKKLKFDFAAGKIIMTSHGDIIAIDCYKQLLHQLTTEGVKTQIISTSPLRPISLCEASDGNLLVSLIEKSSFKVEKSSRRLVSRITMDGTTAESFEFHNRSRLFTWPFGVSENINKDICVVDRTSQTSGRVVVVDNNGKLRYIYEGQKLDLPFNPAEVKCDKSCHVIVNDTNNNKIYMLDMNGQFIGYIANENILKYGPSCLELDMNGILWVGGYKGYVYRLRFIRTLE</sequence>
<name>A0ABQ9E9R1_TEGGR</name>
<proteinExistence type="predicted"/>
<evidence type="ECO:0000256" key="1">
    <source>
        <dbReference type="SAM" id="MobiDB-lite"/>
    </source>
</evidence>
<protein>
    <recommendedName>
        <fullName evidence="4">Tripartite motif-containing protein 2</fullName>
    </recommendedName>
</protein>
<evidence type="ECO:0008006" key="4">
    <source>
        <dbReference type="Google" id="ProtNLM"/>
    </source>
</evidence>
<comment type="caution">
    <text evidence="2">The sequence shown here is derived from an EMBL/GenBank/DDBJ whole genome shotgun (WGS) entry which is preliminary data.</text>
</comment>
<dbReference type="InterPro" id="IPR011042">
    <property type="entry name" value="6-blade_b-propeller_TolB-like"/>
</dbReference>
<evidence type="ECO:0000313" key="3">
    <source>
        <dbReference type="Proteomes" id="UP001217089"/>
    </source>
</evidence>
<reference evidence="2 3" key="1">
    <citation type="submission" date="2022-12" db="EMBL/GenBank/DDBJ databases">
        <title>Chromosome-level genome of Tegillarca granosa.</title>
        <authorList>
            <person name="Kim J."/>
        </authorList>
    </citation>
    <scope>NUCLEOTIDE SEQUENCE [LARGE SCALE GENOMIC DNA]</scope>
    <source>
        <strain evidence="2">Teg-2019</strain>
        <tissue evidence="2">Adductor muscle</tissue>
    </source>
</reference>
<organism evidence="2 3">
    <name type="scientific">Tegillarca granosa</name>
    <name type="common">Malaysian cockle</name>
    <name type="synonym">Anadara granosa</name>
    <dbReference type="NCBI Taxonomy" id="220873"/>
    <lineage>
        <taxon>Eukaryota</taxon>
        <taxon>Metazoa</taxon>
        <taxon>Spiralia</taxon>
        <taxon>Lophotrochozoa</taxon>
        <taxon>Mollusca</taxon>
        <taxon>Bivalvia</taxon>
        <taxon>Autobranchia</taxon>
        <taxon>Pteriomorphia</taxon>
        <taxon>Arcoida</taxon>
        <taxon>Arcoidea</taxon>
        <taxon>Arcidae</taxon>
        <taxon>Tegillarca</taxon>
    </lineage>
</organism>
<evidence type="ECO:0000313" key="2">
    <source>
        <dbReference type="EMBL" id="KAJ8300282.1"/>
    </source>
</evidence>
<gene>
    <name evidence="2" type="ORF">KUTeg_021801</name>
</gene>
<keyword evidence="3" id="KW-1185">Reference proteome</keyword>
<accession>A0ABQ9E9R1</accession>
<dbReference type="EMBL" id="JARBDR010000919">
    <property type="protein sequence ID" value="KAJ8300282.1"/>
    <property type="molecule type" value="Genomic_DNA"/>
</dbReference>
<dbReference type="Proteomes" id="UP001217089">
    <property type="component" value="Unassembled WGS sequence"/>
</dbReference>
<dbReference type="Gene3D" id="2.120.10.30">
    <property type="entry name" value="TolB, C-terminal domain"/>
    <property type="match status" value="1"/>
</dbReference>
<feature type="region of interest" description="Disordered" evidence="1">
    <location>
        <begin position="79"/>
        <end position="101"/>
    </location>
</feature>